<feature type="region of interest" description="Disordered" evidence="4">
    <location>
        <begin position="1"/>
        <end position="20"/>
    </location>
</feature>
<evidence type="ECO:0000313" key="7">
    <source>
        <dbReference type="Proteomes" id="UP000029964"/>
    </source>
</evidence>
<dbReference type="Pfam" id="PF01753">
    <property type="entry name" value="zf-MYND"/>
    <property type="match status" value="1"/>
</dbReference>
<evidence type="ECO:0000256" key="1">
    <source>
        <dbReference type="ARBA" id="ARBA00022723"/>
    </source>
</evidence>
<proteinExistence type="predicted"/>
<keyword evidence="7" id="KW-1185">Reference proteome</keyword>
<protein>
    <recommendedName>
        <fullName evidence="5">MYND-type domain-containing protein</fullName>
    </recommendedName>
</protein>
<evidence type="ECO:0000313" key="6">
    <source>
        <dbReference type="EMBL" id="KFH42887.1"/>
    </source>
</evidence>
<keyword evidence="3" id="KW-0862">Zinc</keyword>
<evidence type="ECO:0000259" key="5">
    <source>
        <dbReference type="Pfam" id="PF01753"/>
    </source>
</evidence>
<evidence type="ECO:0000256" key="3">
    <source>
        <dbReference type="ARBA" id="ARBA00022833"/>
    </source>
</evidence>
<accession>A0A086T0K5</accession>
<dbReference type="EMBL" id="JPKY01000083">
    <property type="protein sequence ID" value="KFH42887.1"/>
    <property type="molecule type" value="Genomic_DNA"/>
</dbReference>
<gene>
    <name evidence="6" type="ORF">ACRE_063690</name>
</gene>
<organism evidence="6 7">
    <name type="scientific">Hapsidospora chrysogenum (strain ATCC 11550 / CBS 779.69 / DSM 880 / IAM 14645 / JCM 23072 / IMI 49137)</name>
    <name type="common">Acremonium chrysogenum</name>
    <dbReference type="NCBI Taxonomy" id="857340"/>
    <lineage>
        <taxon>Eukaryota</taxon>
        <taxon>Fungi</taxon>
        <taxon>Dikarya</taxon>
        <taxon>Ascomycota</taxon>
        <taxon>Pezizomycotina</taxon>
        <taxon>Sordariomycetes</taxon>
        <taxon>Hypocreomycetidae</taxon>
        <taxon>Hypocreales</taxon>
        <taxon>Bionectriaceae</taxon>
        <taxon>Hapsidospora</taxon>
    </lineage>
</organism>
<evidence type="ECO:0000256" key="4">
    <source>
        <dbReference type="SAM" id="MobiDB-lite"/>
    </source>
</evidence>
<feature type="domain" description="MYND-type" evidence="5">
    <location>
        <begin position="34"/>
        <end position="61"/>
    </location>
</feature>
<name>A0A086T0K5_HAPC1</name>
<dbReference type="HOGENOM" id="CLU_2739419_0_0_1"/>
<keyword evidence="2" id="KW-0863">Zinc-finger</keyword>
<comment type="caution">
    <text evidence="6">The sequence shown here is derived from an EMBL/GenBank/DDBJ whole genome shotgun (WGS) entry which is preliminary data.</text>
</comment>
<dbReference type="SUPFAM" id="SSF144232">
    <property type="entry name" value="HIT/MYND zinc finger-like"/>
    <property type="match status" value="1"/>
</dbReference>
<reference evidence="7" key="1">
    <citation type="journal article" date="2014" name="Genome Announc.">
        <title>Genome sequence and annotation of Acremonium chrysogenum, producer of the beta-lactam antibiotic cephalosporin C.</title>
        <authorList>
            <person name="Terfehr D."/>
            <person name="Dahlmann T.A."/>
            <person name="Specht T."/>
            <person name="Zadra I."/>
            <person name="Kuernsteiner H."/>
            <person name="Kueck U."/>
        </authorList>
    </citation>
    <scope>NUCLEOTIDE SEQUENCE [LARGE SCALE GENOMIC DNA]</scope>
    <source>
        <strain evidence="7">ATCC 11550 / CBS 779.69 / DSM 880 / IAM 14645 / JCM 23072 / IMI 49137</strain>
    </source>
</reference>
<dbReference type="AlphaFoldDB" id="A0A086T0K5"/>
<evidence type="ECO:0000256" key="2">
    <source>
        <dbReference type="ARBA" id="ARBA00022771"/>
    </source>
</evidence>
<keyword evidence="1" id="KW-0479">Metal-binding</keyword>
<feature type="compositionally biased region" description="Polar residues" evidence="4">
    <location>
        <begin position="1"/>
        <end position="14"/>
    </location>
</feature>
<dbReference type="GO" id="GO:0008270">
    <property type="term" value="F:zinc ion binding"/>
    <property type="evidence" value="ECO:0007669"/>
    <property type="project" value="UniProtKB-KW"/>
</dbReference>
<sequence length="71" mass="7955">MDNEPKLTTTSRGPSSLYGHSRRTFPLELGPCRASCGTIDNLTPCDGCRVIYYCNTEHEAEKLGLPRRRVL</sequence>
<dbReference type="InterPro" id="IPR002893">
    <property type="entry name" value="Znf_MYND"/>
</dbReference>
<dbReference type="Proteomes" id="UP000029964">
    <property type="component" value="Unassembled WGS sequence"/>
</dbReference>